<keyword evidence="5" id="KW-0819">tRNA processing</keyword>
<dbReference type="GO" id="GO:0005524">
    <property type="term" value="F:ATP binding"/>
    <property type="evidence" value="ECO:0007669"/>
    <property type="project" value="UniProtKB-KW"/>
</dbReference>
<evidence type="ECO:0000256" key="10">
    <source>
        <dbReference type="ARBA" id="ARBA00024908"/>
    </source>
</evidence>
<evidence type="ECO:0000256" key="11">
    <source>
        <dbReference type="ARBA" id="ARBA00032441"/>
    </source>
</evidence>
<dbReference type="InterPro" id="IPR027417">
    <property type="entry name" value="P-loop_NTPase"/>
</dbReference>
<dbReference type="SUPFAM" id="SSF52540">
    <property type="entry name" value="P-loop containing nucleoside triphosphate hydrolases"/>
    <property type="match status" value="1"/>
</dbReference>
<dbReference type="PANTHER" id="PTHR33540">
    <property type="entry name" value="TRNA THREONYLCARBAMOYLADENOSINE BIOSYNTHESIS PROTEIN TSAE"/>
    <property type="match status" value="1"/>
</dbReference>
<comment type="subcellular location">
    <subcellularLocation>
        <location evidence="1">Cytoplasm</location>
    </subcellularLocation>
</comment>
<dbReference type="InterPro" id="IPR003442">
    <property type="entry name" value="T6A_TsaE"/>
</dbReference>
<dbReference type="AlphaFoldDB" id="A0A3A4FBP8"/>
<evidence type="ECO:0000313" key="13">
    <source>
        <dbReference type="EMBL" id="RJN32224.1"/>
    </source>
</evidence>
<feature type="region of interest" description="Disordered" evidence="12">
    <location>
        <begin position="141"/>
        <end position="172"/>
    </location>
</feature>
<evidence type="ECO:0000256" key="12">
    <source>
        <dbReference type="SAM" id="MobiDB-lite"/>
    </source>
</evidence>
<dbReference type="GO" id="GO:0002949">
    <property type="term" value="P:tRNA threonylcarbamoyladenosine modification"/>
    <property type="evidence" value="ECO:0007669"/>
    <property type="project" value="InterPro"/>
</dbReference>
<organism evidence="13 14">
    <name type="scientific">Nesterenkonia natronophila</name>
    <dbReference type="NCBI Taxonomy" id="2174932"/>
    <lineage>
        <taxon>Bacteria</taxon>
        <taxon>Bacillati</taxon>
        <taxon>Actinomycetota</taxon>
        <taxon>Actinomycetes</taxon>
        <taxon>Micrococcales</taxon>
        <taxon>Micrococcaceae</taxon>
        <taxon>Nesterenkonia</taxon>
    </lineage>
</organism>
<gene>
    <name evidence="13" type="primary">tsaE</name>
    <name evidence="13" type="ORF">D3250_06265</name>
</gene>
<dbReference type="Gene3D" id="3.40.50.300">
    <property type="entry name" value="P-loop containing nucleotide triphosphate hydrolases"/>
    <property type="match status" value="1"/>
</dbReference>
<comment type="function">
    <text evidence="10">Required for the formation of a threonylcarbamoyl group on adenosine at position 37 (t(6)A37) in tRNAs that read codons beginning with adenine. Is involved in the transfer of the threonylcarbamoyl moiety of threonylcarbamoyl-AMP (TC-AMP) to the N6 group of A37, together with TsaD and TsaB. TsaE seems to play an indirect role in the t(6)A biosynthesis pathway, possibly in regulating the core enzymatic function of TsaD.</text>
</comment>
<comment type="caution">
    <text evidence="13">The sequence shown here is derived from an EMBL/GenBank/DDBJ whole genome shotgun (WGS) entry which is preliminary data.</text>
</comment>
<evidence type="ECO:0000256" key="2">
    <source>
        <dbReference type="ARBA" id="ARBA00007599"/>
    </source>
</evidence>
<dbReference type="OrthoDB" id="9800307at2"/>
<accession>A0A3A4FBP8</accession>
<name>A0A3A4FBP8_9MICC</name>
<evidence type="ECO:0000256" key="8">
    <source>
        <dbReference type="ARBA" id="ARBA00022840"/>
    </source>
</evidence>
<evidence type="ECO:0000256" key="6">
    <source>
        <dbReference type="ARBA" id="ARBA00022723"/>
    </source>
</evidence>
<keyword evidence="13" id="KW-0808">Transferase</keyword>
<dbReference type="NCBIfam" id="TIGR00150">
    <property type="entry name" value="T6A_YjeE"/>
    <property type="match status" value="1"/>
</dbReference>
<reference evidence="13 14" key="1">
    <citation type="submission" date="2018-09" db="EMBL/GenBank/DDBJ databases">
        <title>Nesterenkonia natronophila sp. nov., an alkaliphilic actinobacteriume isolated from a soda lake, and emended description of the genus Nesterenkonia.</title>
        <authorList>
            <person name="Menes R.J."/>
            <person name="Iriarte A."/>
        </authorList>
    </citation>
    <scope>NUCLEOTIDE SEQUENCE [LARGE SCALE GENOMIC DNA]</scope>
    <source>
        <strain evidence="13 14">M8</strain>
    </source>
</reference>
<evidence type="ECO:0000256" key="3">
    <source>
        <dbReference type="ARBA" id="ARBA00019010"/>
    </source>
</evidence>
<dbReference type="EMBL" id="QYZP01000002">
    <property type="protein sequence ID" value="RJN32224.1"/>
    <property type="molecule type" value="Genomic_DNA"/>
</dbReference>
<dbReference type="Proteomes" id="UP000266615">
    <property type="component" value="Unassembled WGS sequence"/>
</dbReference>
<keyword evidence="6" id="KW-0479">Metal-binding</keyword>
<proteinExistence type="inferred from homology"/>
<protein>
    <recommendedName>
        <fullName evidence="3">tRNA threonylcarbamoyladenosine biosynthesis protein TsaE</fullName>
    </recommendedName>
    <alternativeName>
        <fullName evidence="11">t(6)A37 threonylcarbamoyladenosine biosynthesis protein TsaE</fullName>
    </alternativeName>
</protein>
<dbReference type="Pfam" id="PF02367">
    <property type="entry name" value="TsaE"/>
    <property type="match status" value="1"/>
</dbReference>
<keyword evidence="9" id="KW-0460">Magnesium</keyword>
<evidence type="ECO:0000256" key="7">
    <source>
        <dbReference type="ARBA" id="ARBA00022741"/>
    </source>
</evidence>
<keyword evidence="8" id="KW-0067">ATP-binding</keyword>
<sequence length="202" mass="21208">MPGENWQLQKEFSDLEATAEFAHALAGELRSGDLVVLTGGLGAGKTTFTRALAHALGVRGQVSSPTFTMSRIHASAGGDAPRLVHVDAYRTDAAGLESLDLLSTLDDSVTVVEWGRGLVERALVGDSGSWLDLELGQPPVSSVRPGAGAGSEESSGGGPVIETDFSESEGDILGSPRQAVLRGYGARWATVPQVLDRLNRRR</sequence>
<evidence type="ECO:0000256" key="4">
    <source>
        <dbReference type="ARBA" id="ARBA00022490"/>
    </source>
</evidence>
<dbReference type="PANTHER" id="PTHR33540:SF2">
    <property type="entry name" value="TRNA THREONYLCARBAMOYLADENOSINE BIOSYNTHESIS PROTEIN TSAE"/>
    <property type="match status" value="1"/>
</dbReference>
<evidence type="ECO:0000256" key="1">
    <source>
        <dbReference type="ARBA" id="ARBA00004496"/>
    </source>
</evidence>
<dbReference type="GO" id="GO:0046872">
    <property type="term" value="F:metal ion binding"/>
    <property type="evidence" value="ECO:0007669"/>
    <property type="project" value="UniProtKB-KW"/>
</dbReference>
<evidence type="ECO:0000256" key="9">
    <source>
        <dbReference type="ARBA" id="ARBA00022842"/>
    </source>
</evidence>
<evidence type="ECO:0000256" key="5">
    <source>
        <dbReference type="ARBA" id="ARBA00022694"/>
    </source>
</evidence>
<comment type="similarity">
    <text evidence="2">Belongs to the TsaE family.</text>
</comment>
<keyword evidence="14" id="KW-1185">Reference proteome</keyword>
<dbReference type="GO" id="GO:0005737">
    <property type="term" value="C:cytoplasm"/>
    <property type="evidence" value="ECO:0007669"/>
    <property type="project" value="UniProtKB-SubCell"/>
</dbReference>
<dbReference type="GO" id="GO:0016740">
    <property type="term" value="F:transferase activity"/>
    <property type="evidence" value="ECO:0007669"/>
    <property type="project" value="UniProtKB-KW"/>
</dbReference>
<keyword evidence="7" id="KW-0547">Nucleotide-binding</keyword>
<keyword evidence="4" id="KW-0963">Cytoplasm</keyword>
<evidence type="ECO:0000313" key="14">
    <source>
        <dbReference type="Proteomes" id="UP000266615"/>
    </source>
</evidence>